<protein>
    <submittedName>
        <fullName evidence="2">Uncharacterized protein</fullName>
    </submittedName>
</protein>
<dbReference type="RefSeq" id="WP_222991131.1">
    <property type="nucleotide sequence ID" value="NZ_JAINVV010000008.1"/>
</dbReference>
<keyword evidence="3" id="KW-1185">Reference proteome</keyword>
<evidence type="ECO:0000313" key="3">
    <source>
        <dbReference type="Proteomes" id="UP000706039"/>
    </source>
</evidence>
<proteinExistence type="predicted"/>
<evidence type="ECO:0000256" key="1">
    <source>
        <dbReference type="SAM" id="MobiDB-lite"/>
    </source>
</evidence>
<comment type="caution">
    <text evidence="2">The sequence shown here is derived from an EMBL/GenBank/DDBJ whole genome shotgun (WGS) entry which is preliminary data.</text>
</comment>
<sequence length="127" mass="14277">MGLEELAAQAAEIERLKASFNTKENLVRAENDYLYRVDESGHKVGYPFRPRCESLDSRMIQLVRDGRFNHAKCPACGTTYTPVTAYYPPAPGQPERSDERMVNENKASSEALRSAGAMLGPHRWMAK</sequence>
<dbReference type="EMBL" id="JAINVV010000008">
    <property type="protein sequence ID" value="MBY8824034.1"/>
    <property type="molecule type" value="Genomic_DNA"/>
</dbReference>
<gene>
    <name evidence="2" type="ORF">K7G82_17140</name>
</gene>
<organism evidence="2 3">
    <name type="scientific">Sphingomonas colocasiae</name>
    <dbReference type="NCBI Taxonomy" id="1848973"/>
    <lineage>
        <taxon>Bacteria</taxon>
        <taxon>Pseudomonadati</taxon>
        <taxon>Pseudomonadota</taxon>
        <taxon>Alphaproteobacteria</taxon>
        <taxon>Sphingomonadales</taxon>
        <taxon>Sphingomonadaceae</taxon>
        <taxon>Sphingomonas</taxon>
    </lineage>
</organism>
<reference evidence="2 3" key="1">
    <citation type="submission" date="2021-08" db="EMBL/GenBank/DDBJ databases">
        <authorList>
            <person name="Tuo L."/>
        </authorList>
    </citation>
    <scope>NUCLEOTIDE SEQUENCE [LARGE SCALE GENOMIC DNA]</scope>
    <source>
        <strain evidence="2 3">JCM 31229</strain>
    </source>
</reference>
<feature type="region of interest" description="Disordered" evidence="1">
    <location>
        <begin position="85"/>
        <end position="113"/>
    </location>
</feature>
<dbReference type="Proteomes" id="UP000706039">
    <property type="component" value="Unassembled WGS sequence"/>
</dbReference>
<evidence type="ECO:0000313" key="2">
    <source>
        <dbReference type="EMBL" id="MBY8824034.1"/>
    </source>
</evidence>
<accession>A0ABS7PRT4</accession>
<name>A0ABS7PRT4_9SPHN</name>